<dbReference type="Proteomes" id="UP000886885">
    <property type="component" value="Chromosome 1A"/>
</dbReference>
<dbReference type="EMBL" id="JAAWWB010000001">
    <property type="protein sequence ID" value="KAG6793694.1"/>
    <property type="molecule type" value="Genomic_DNA"/>
</dbReference>
<dbReference type="PANTHER" id="PTHR34659:SF1">
    <property type="entry name" value="PROTEIN EGT2"/>
    <property type="match status" value="1"/>
</dbReference>
<proteinExistence type="predicted"/>
<organism evidence="2 3">
    <name type="scientific">Populus tomentosa</name>
    <name type="common">Chinese white poplar</name>
    <dbReference type="NCBI Taxonomy" id="118781"/>
    <lineage>
        <taxon>Eukaryota</taxon>
        <taxon>Viridiplantae</taxon>
        <taxon>Streptophyta</taxon>
        <taxon>Embryophyta</taxon>
        <taxon>Tracheophyta</taxon>
        <taxon>Spermatophyta</taxon>
        <taxon>Magnoliopsida</taxon>
        <taxon>eudicotyledons</taxon>
        <taxon>Gunneridae</taxon>
        <taxon>Pentapetalae</taxon>
        <taxon>rosids</taxon>
        <taxon>fabids</taxon>
        <taxon>Malpighiales</taxon>
        <taxon>Salicaceae</taxon>
        <taxon>Saliceae</taxon>
        <taxon>Populus</taxon>
    </lineage>
</organism>
<dbReference type="OrthoDB" id="1644512at2759"/>
<gene>
    <name evidence="2" type="ORF">POTOM_002910</name>
</gene>
<dbReference type="PANTHER" id="PTHR34659">
    <property type="entry name" value="BNAA05G11610D PROTEIN"/>
    <property type="match status" value="1"/>
</dbReference>
<accession>A0A8X8DKK8</accession>
<feature type="compositionally biased region" description="Low complexity" evidence="1">
    <location>
        <begin position="149"/>
        <end position="163"/>
    </location>
</feature>
<feature type="compositionally biased region" description="Basic and acidic residues" evidence="1">
    <location>
        <begin position="105"/>
        <end position="115"/>
    </location>
</feature>
<evidence type="ECO:0000313" key="3">
    <source>
        <dbReference type="Proteomes" id="UP000886885"/>
    </source>
</evidence>
<dbReference type="GO" id="GO:0005776">
    <property type="term" value="C:autophagosome"/>
    <property type="evidence" value="ECO:0007669"/>
    <property type="project" value="TreeGrafter"/>
</dbReference>
<dbReference type="AlphaFoldDB" id="A0A8X8DKK8"/>
<evidence type="ECO:0000256" key="1">
    <source>
        <dbReference type="SAM" id="MobiDB-lite"/>
    </source>
</evidence>
<feature type="region of interest" description="Disordered" evidence="1">
    <location>
        <begin position="95"/>
        <end position="115"/>
    </location>
</feature>
<protein>
    <submittedName>
        <fullName evidence="2">Uncharacterized protein</fullName>
    </submittedName>
</protein>
<evidence type="ECO:0000313" key="2">
    <source>
        <dbReference type="EMBL" id="KAG6793694.1"/>
    </source>
</evidence>
<reference evidence="2" key="1">
    <citation type="journal article" date="2020" name="bioRxiv">
        <title>Hybrid origin of Populus tomentosa Carr. identified through genome sequencing and phylogenomic analysis.</title>
        <authorList>
            <person name="An X."/>
            <person name="Gao K."/>
            <person name="Chen Z."/>
            <person name="Li J."/>
            <person name="Yang X."/>
            <person name="Yang X."/>
            <person name="Zhou J."/>
            <person name="Guo T."/>
            <person name="Zhao T."/>
            <person name="Huang S."/>
            <person name="Miao D."/>
            <person name="Khan W.U."/>
            <person name="Rao P."/>
            <person name="Ye M."/>
            <person name="Lei B."/>
            <person name="Liao W."/>
            <person name="Wang J."/>
            <person name="Ji L."/>
            <person name="Li Y."/>
            <person name="Guo B."/>
            <person name="Mustafa N.S."/>
            <person name="Li S."/>
            <person name="Yun Q."/>
            <person name="Keller S.R."/>
            <person name="Mao J."/>
            <person name="Zhang R."/>
            <person name="Strauss S.H."/>
        </authorList>
    </citation>
    <scope>NUCLEOTIDE SEQUENCE</scope>
    <source>
        <strain evidence="2">GM15</strain>
        <tissue evidence="2">Leaf</tissue>
    </source>
</reference>
<name>A0A8X8DKK8_POPTO</name>
<keyword evidence="3" id="KW-1185">Reference proteome</keyword>
<dbReference type="InterPro" id="IPR053273">
    <property type="entry name" value="CST_Regulator"/>
</dbReference>
<dbReference type="GO" id="GO:0006950">
    <property type="term" value="P:response to stress"/>
    <property type="evidence" value="ECO:0007669"/>
    <property type="project" value="TreeGrafter"/>
</dbReference>
<sequence>MDLRSKGMAWAGNIYQKFETMCHEVDNVVNKDAFKFVENQVHSVGENMKKIYSDAVHDLIPPLVDTAKCEAPAAATIGAYIIKTVIGIEDDHGYTSQAKQSPAELGDHDPMTKQPGKDVWELQVANQLTITGNSEETLEGAESESALGVDDVTTETSDVSTEENSVKENSCGPEELESITHGDKEPFEASSEFPDFSSENACGFLDEVSPVTSVPGEAFQCPQDVGTVCDSSAGDAYSANVIVSSSPISFSVVSSEKEAAEMEIASPSCSIFKESHCLPGNPLDNITTKLISCGNPCDVAGHDSDSSKMLLSSTSSHSDDSVVLLSSTSAPTVSCKINGAETGLASSNSVLSLVSIGCSDDSAMEDLTESEMENIDLSENVKLDESCVIVDNSFLYEVSRRNRRLRSYKVWSLSLSMCIIRPTDPLLVFLFFKKKIQDAFSSKKRLTKEYEQLAIWFGDLDGHDTMQHELSSSTTITLDPQTNWRQDSEWELL</sequence>
<comment type="caution">
    <text evidence="2">The sequence shown here is derived from an EMBL/GenBank/DDBJ whole genome shotgun (WGS) entry which is preliminary data.</text>
</comment>
<dbReference type="GO" id="GO:0061908">
    <property type="term" value="C:phagophore"/>
    <property type="evidence" value="ECO:0007669"/>
    <property type="project" value="TreeGrafter"/>
</dbReference>
<feature type="region of interest" description="Disordered" evidence="1">
    <location>
        <begin position="132"/>
        <end position="177"/>
    </location>
</feature>